<dbReference type="eggNOG" id="KOG0600">
    <property type="taxonomic scope" value="Eukaryota"/>
</dbReference>
<dbReference type="OMA" id="CSHAGRW"/>
<feature type="compositionally biased region" description="Polar residues" evidence="15">
    <location>
        <begin position="127"/>
        <end position="136"/>
    </location>
</feature>
<dbReference type="FunFam" id="3.30.200.20:FF:000588">
    <property type="entry name" value="CTD kinase subunit alpha"/>
    <property type="match status" value="1"/>
</dbReference>
<dbReference type="InterPro" id="IPR050108">
    <property type="entry name" value="CDK"/>
</dbReference>
<dbReference type="SUPFAM" id="SSF56112">
    <property type="entry name" value="Protein kinase-like (PK-like)"/>
    <property type="match status" value="1"/>
</dbReference>
<dbReference type="FunFam" id="1.10.510.10:FF:000415">
    <property type="entry name" value="CMGC/CDK/CRK7 protein kinase, variant"/>
    <property type="match status" value="1"/>
</dbReference>
<keyword evidence="5" id="KW-0808">Transferase</keyword>
<dbReference type="InParanoid" id="G8YU12"/>
<evidence type="ECO:0000313" key="17">
    <source>
        <dbReference type="EMBL" id="CCE72852.1"/>
    </source>
</evidence>
<keyword evidence="7" id="KW-0418">Kinase</keyword>
<evidence type="ECO:0000256" key="4">
    <source>
        <dbReference type="ARBA" id="ARBA00022527"/>
    </source>
</evidence>
<comment type="similarity">
    <text evidence="1">Belongs to the protein kinase superfamily. CMGC Ser/Thr protein kinase family. CDC2/CDKX subfamily.</text>
</comment>
<evidence type="ECO:0000256" key="12">
    <source>
        <dbReference type="ARBA" id="ARBA00049280"/>
    </source>
</evidence>
<comment type="catalytic activity">
    <reaction evidence="10">
        <text>L-threonyl-[protein] + ATP = O-phospho-L-threonyl-[protein] + ADP + H(+)</text>
        <dbReference type="Rhea" id="RHEA:46608"/>
        <dbReference type="Rhea" id="RHEA-COMP:11060"/>
        <dbReference type="Rhea" id="RHEA-COMP:11605"/>
        <dbReference type="ChEBI" id="CHEBI:15378"/>
        <dbReference type="ChEBI" id="CHEBI:30013"/>
        <dbReference type="ChEBI" id="CHEBI:30616"/>
        <dbReference type="ChEBI" id="CHEBI:61977"/>
        <dbReference type="ChEBI" id="CHEBI:456216"/>
        <dbReference type="EC" id="2.7.11.22"/>
    </reaction>
</comment>
<keyword evidence="6 14" id="KW-0547">Nucleotide-binding</keyword>
<dbReference type="Gene3D" id="3.30.200.20">
    <property type="entry name" value="Phosphorylase Kinase, domain 1"/>
    <property type="match status" value="1"/>
</dbReference>
<feature type="compositionally biased region" description="Gly residues" evidence="15">
    <location>
        <begin position="170"/>
        <end position="180"/>
    </location>
</feature>
<dbReference type="GO" id="GO:0032968">
    <property type="term" value="P:positive regulation of transcription elongation by RNA polymerase II"/>
    <property type="evidence" value="ECO:0007669"/>
    <property type="project" value="TreeGrafter"/>
</dbReference>
<dbReference type="EC" id="2.7.11.23" evidence="2"/>
<dbReference type="GO" id="GO:0008024">
    <property type="term" value="C:cyclin/CDK positive transcription elongation factor complex"/>
    <property type="evidence" value="ECO:0007669"/>
    <property type="project" value="TreeGrafter"/>
</dbReference>
<dbReference type="InterPro" id="IPR017441">
    <property type="entry name" value="Protein_kinase_ATP_BS"/>
</dbReference>
<feature type="compositionally biased region" description="Low complexity" evidence="15">
    <location>
        <begin position="28"/>
        <end position="38"/>
    </location>
</feature>
<keyword evidence="8 14" id="KW-0067">ATP-binding</keyword>
<sequence>MSEKYRPPSGPRSTRGFNDDKRGPRPPISSNNNSSRGNYKQSYGGRDSYAQGGSRYYDDRDSYRGSGSERMDYYSSGRGRPSGPPNYRNSDRDFYRSSYKRPYPSEPKGFRGPESSRKRPDRKDNYGTPSASTSSGERPGAYKSGPPEGAGPGKISLNNLPKGPRVYHNGGRGRGRGGFPRGDRMGGRPAPKPIVKLTKAQTYSIQFSKAAEVYKRVQQVGEGTYGKVYKARNTITKEYVALKKLRLESEREGFPITAMREIKLLQSFDHENVVGLLEMMVEHNQIYMIFDYMDHDLTGLLTHPDLKLAESHKKFIFKQLLEGLNYLHKRRVIHRDIKGSNILLDSIGRLKIADFGLARTMSVLNDGETPDYTNRVITIWYRPPELLLGSTVYGREVDVWGVGCLLIELYTRTAAFQGFDEVGQLHKIFNLMGTPSLEDWPDIENLPWFEMLKPKINKSSSFEKEYRPVMSEHSFDLAEKLLKFSPEKRLTAEEALSHPYFTEEPREEPLTFLKDVKGEWHEFETKKRRRKERKRLQEAKLANAQSSVVQTNNEVSLQSVPDSVIAPDGPKEQQ</sequence>
<feature type="compositionally biased region" description="Polar residues" evidence="15">
    <location>
        <begin position="543"/>
        <end position="561"/>
    </location>
</feature>
<dbReference type="STRING" id="559304.G8YU12"/>
<dbReference type="OrthoDB" id="204883at2759"/>
<gene>
    <name evidence="18" type="primary">Piso0_000451</name>
    <name evidence="17" type="ORF">GNLVRS01_PISO0A09636g</name>
    <name evidence="18" type="ORF">GNLVRS01_PISO0B09703g</name>
</gene>
<evidence type="ECO:0000256" key="1">
    <source>
        <dbReference type="ARBA" id="ARBA00006485"/>
    </source>
</evidence>
<dbReference type="PROSITE" id="PS00107">
    <property type="entry name" value="PROTEIN_KINASE_ATP"/>
    <property type="match status" value="1"/>
</dbReference>
<accession>G8YU12</accession>
<dbReference type="PROSITE" id="PS50011">
    <property type="entry name" value="PROTEIN_KINASE_DOM"/>
    <property type="match status" value="1"/>
</dbReference>
<protein>
    <recommendedName>
        <fullName evidence="9">Serine/threonine-protein kinase BUR1</fullName>
        <ecNumber evidence="3">2.7.11.22</ecNumber>
        <ecNumber evidence="2">2.7.11.23</ecNumber>
    </recommendedName>
    <alternativeName>
        <fullName evidence="13">Serine/threonine-protein kinase bur1</fullName>
    </alternativeName>
</protein>
<evidence type="ECO:0000256" key="2">
    <source>
        <dbReference type="ARBA" id="ARBA00012409"/>
    </source>
</evidence>
<dbReference type="FunCoup" id="G8YU12">
    <property type="interactions" value="1305"/>
</dbReference>
<dbReference type="GO" id="GO:0030332">
    <property type="term" value="F:cyclin binding"/>
    <property type="evidence" value="ECO:0007669"/>
    <property type="project" value="TreeGrafter"/>
</dbReference>
<evidence type="ECO:0000256" key="6">
    <source>
        <dbReference type="ARBA" id="ARBA00022741"/>
    </source>
</evidence>
<dbReference type="AlphaFoldDB" id="G8YU12"/>
<evidence type="ECO:0000259" key="16">
    <source>
        <dbReference type="PROSITE" id="PS50011"/>
    </source>
</evidence>
<reference evidence="18" key="1">
    <citation type="submission" date="2011-10" db="EMBL/GenBank/DDBJ databases">
        <authorList>
            <person name="Genoscope - CEA"/>
        </authorList>
    </citation>
    <scope>NUCLEOTIDE SEQUENCE</scope>
    <source>
        <strain evidence="18">CBS 7064</strain>
    </source>
</reference>
<evidence type="ECO:0000256" key="7">
    <source>
        <dbReference type="ARBA" id="ARBA00022777"/>
    </source>
</evidence>
<feature type="binding site" evidence="14">
    <location>
        <position position="243"/>
    </location>
    <ligand>
        <name>ATP</name>
        <dbReference type="ChEBI" id="CHEBI:30616"/>
    </ligand>
</feature>
<evidence type="ECO:0000256" key="13">
    <source>
        <dbReference type="ARBA" id="ARBA00073250"/>
    </source>
</evidence>
<evidence type="ECO:0000256" key="11">
    <source>
        <dbReference type="ARBA" id="ARBA00048367"/>
    </source>
</evidence>
<dbReference type="SMART" id="SM00220">
    <property type="entry name" value="S_TKc"/>
    <property type="match status" value="1"/>
</dbReference>
<dbReference type="PANTHER" id="PTHR24056:SF546">
    <property type="entry name" value="CYCLIN-DEPENDENT KINASE 12"/>
    <property type="match status" value="1"/>
</dbReference>
<dbReference type="PANTHER" id="PTHR24056">
    <property type="entry name" value="CELL DIVISION PROTEIN KINASE"/>
    <property type="match status" value="1"/>
</dbReference>
<dbReference type="EMBL" id="FO082059">
    <property type="protein sequence ID" value="CCE72852.1"/>
    <property type="molecule type" value="Genomic_DNA"/>
</dbReference>
<dbReference type="Proteomes" id="UP000005222">
    <property type="component" value="Chromosome A"/>
</dbReference>
<evidence type="ECO:0000313" key="19">
    <source>
        <dbReference type="Proteomes" id="UP000005222"/>
    </source>
</evidence>
<dbReference type="CDD" id="cd07840">
    <property type="entry name" value="STKc_CDK9_like"/>
    <property type="match status" value="1"/>
</dbReference>
<dbReference type="GO" id="GO:0008353">
    <property type="term" value="F:RNA polymerase II CTD heptapeptide repeat kinase activity"/>
    <property type="evidence" value="ECO:0007669"/>
    <property type="project" value="UniProtKB-EC"/>
</dbReference>
<dbReference type="InterPro" id="IPR000719">
    <property type="entry name" value="Prot_kinase_dom"/>
</dbReference>
<evidence type="ECO:0000313" key="18">
    <source>
        <dbReference type="EMBL" id="CCE73413.1"/>
    </source>
</evidence>
<dbReference type="EMBL" id="FO082058">
    <property type="protein sequence ID" value="CCE73413.1"/>
    <property type="molecule type" value="Genomic_DNA"/>
</dbReference>
<organism evidence="18 19">
    <name type="scientific">Pichia sorbitophila (strain ATCC MYA-4447 / BCRC 22081 / CBS 7064 / NBRC 10061 / NRRL Y-12695)</name>
    <name type="common">Hybrid yeast</name>
    <dbReference type="NCBI Taxonomy" id="559304"/>
    <lineage>
        <taxon>Eukaryota</taxon>
        <taxon>Fungi</taxon>
        <taxon>Dikarya</taxon>
        <taxon>Ascomycota</taxon>
        <taxon>Saccharomycotina</taxon>
        <taxon>Pichiomycetes</taxon>
        <taxon>Debaryomycetaceae</taxon>
        <taxon>Millerozyma</taxon>
    </lineage>
</organism>
<reference evidence="19" key="2">
    <citation type="journal article" date="2012" name="G3 (Bethesda)">
        <title>Pichia sorbitophila, an interspecies yeast hybrid reveals early steps of genome resolution following polyploidization.</title>
        <authorList>
            <person name="Leh Louis V."/>
            <person name="Despons L."/>
            <person name="Friedrich A."/>
            <person name="Martin T."/>
            <person name="Durrens P."/>
            <person name="Casaregola S."/>
            <person name="Neuveglise C."/>
            <person name="Fairhead C."/>
            <person name="Marck C."/>
            <person name="Cruz J.A."/>
            <person name="Straub M.L."/>
            <person name="Kugler V."/>
            <person name="Sacerdot C."/>
            <person name="Uzunov Z."/>
            <person name="Thierry A."/>
            <person name="Weiss S."/>
            <person name="Bleykasten C."/>
            <person name="De Montigny J."/>
            <person name="Jacques N."/>
            <person name="Jung P."/>
            <person name="Lemaire M."/>
            <person name="Mallet S."/>
            <person name="Morel G."/>
            <person name="Richard G.F."/>
            <person name="Sarkar A."/>
            <person name="Savel G."/>
            <person name="Schacherer J."/>
            <person name="Seret M.L."/>
            <person name="Talla E."/>
            <person name="Samson G."/>
            <person name="Jubin C."/>
            <person name="Poulain J."/>
            <person name="Vacherie B."/>
            <person name="Barbe V."/>
            <person name="Pelletier E."/>
            <person name="Sherman D.J."/>
            <person name="Westhof E."/>
            <person name="Weissenbach J."/>
            <person name="Baret P.V."/>
            <person name="Wincker P."/>
            <person name="Gaillardin C."/>
            <person name="Dujon B."/>
            <person name="Souciet J.L."/>
        </authorList>
    </citation>
    <scope>NUCLEOTIDE SEQUENCE [LARGE SCALE GENOMIC DNA]</scope>
    <source>
        <strain evidence="19">ATCC MYA-4447 / BCRC 22081 / CBS 7064 / NBRC 10061 / NRRL Y-12695</strain>
    </source>
</reference>
<feature type="region of interest" description="Disordered" evidence="15">
    <location>
        <begin position="527"/>
        <end position="574"/>
    </location>
</feature>
<evidence type="ECO:0000256" key="15">
    <source>
        <dbReference type="SAM" id="MobiDB-lite"/>
    </source>
</evidence>
<feature type="compositionally biased region" description="Basic and acidic residues" evidence="15">
    <location>
        <begin position="56"/>
        <end position="72"/>
    </location>
</feature>
<comment type="catalytic activity">
    <reaction evidence="12">
        <text>[DNA-directed RNA polymerase] + ATP = phospho-[DNA-directed RNA polymerase] + ADP + H(+)</text>
        <dbReference type="Rhea" id="RHEA:10216"/>
        <dbReference type="Rhea" id="RHEA-COMP:11321"/>
        <dbReference type="Rhea" id="RHEA-COMP:11322"/>
        <dbReference type="ChEBI" id="CHEBI:15378"/>
        <dbReference type="ChEBI" id="CHEBI:30616"/>
        <dbReference type="ChEBI" id="CHEBI:43176"/>
        <dbReference type="ChEBI" id="CHEBI:68546"/>
        <dbReference type="ChEBI" id="CHEBI:456216"/>
        <dbReference type="EC" id="2.7.11.23"/>
    </reaction>
</comment>
<dbReference type="EC" id="2.7.11.22" evidence="3"/>
<dbReference type="GO" id="GO:0005524">
    <property type="term" value="F:ATP binding"/>
    <property type="evidence" value="ECO:0007669"/>
    <property type="project" value="UniProtKB-UniRule"/>
</dbReference>
<dbReference type="PROSITE" id="PS00108">
    <property type="entry name" value="PROTEIN_KINASE_ST"/>
    <property type="match status" value="1"/>
</dbReference>
<dbReference type="GO" id="GO:0030447">
    <property type="term" value="P:filamentous growth"/>
    <property type="evidence" value="ECO:0007669"/>
    <property type="project" value="UniProtKB-ARBA"/>
</dbReference>
<evidence type="ECO:0000256" key="5">
    <source>
        <dbReference type="ARBA" id="ARBA00022679"/>
    </source>
</evidence>
<name>G8YU12_PICSO</name>
<keyword evidence="19" id="KW-1185">Reference proteome</keyword>
<comment type="catalytic activity">
    <reaction evidence="11">
        <text>L-seryl-[protein] + ATP = O-phospho-L-seryl-[protein] + ADP + H(+)</text>
        <dbReference type="Rhea" id="RHEA:17989"/>
        <dbReference type="Rhea" id="RHEA-COMP:9863"/>
        <dbReference type="Rhea" id="RHEA-COMP:11604"/>
        <dbReference type="ChEBI" id="CHEBI:15378"/>
        <dbReference type="ChEBI" id="CHEBI:29999"/>
        <dbReference type="ChEBI" id="CHEBI:30616"/>
        <dbReference type="ChEBI" id="CHEBI:83421"/>
        <dbReference type="ChEBI" id="CHEBI:456216"/>
        <dbReference type="EC" id="2.7.11.22"/>
    </reaction>
</comment>
<dbReference type="Gene3D" id="1.10.510.10">
    <property type="entry name" value="Transferase(Phosphotransferase) domain 1"/>
    <property type="match status" value="1"/>
</dbReference>
<dbReference type="HOGENOM" id="CLU_000288_181_1_1"/>
<proteinExistence type="inferred from homology"/>
<evidence type="ECO:0000256" key="10">
    <source>
        <dbReference type="ARBA" id="ARBA00047811"/>
    </source>
</evidence>
<evidence type="ECO:0000256" key="8">
    <source>
        <dbReference type="ARBA" id="ARBA00022840"/>
    </source>
</evidence>
<keyword evidence="4" id="KW-0723">Serine/threonine-protein kinase</keyword>
<evidence type="ECO:0000256" key="3">
    <source>
        <dbReference type="ARBA" id="ARBA00012425"/>
    </source>
</evidence>
<feature type="domain" description="Protein kinase" evidence="16">
    <location>
        <begin position="214"/>
        <end position="501"/>
    </location>
</feature>
<feature type="compositionally biased region" description="Basic and acidic residues" evidence="15">
    <location>
        <begin position="108"/>
        <end position="125"/>
    </location>
</feature>
<feature type="region of interest" description="Disordered" evidence="15">
    <location>
        <begin position="1"/>
        <end position="190"/>
    </location>
</feature>
<dbReference type="GO" id="GO:0004693">
    <property type="term" value="F:cyclin-dependent protein serine/threonine kinase activity"/>
    <property type="evidence" value="ECO:0007669"/>
    <property type="project" value="UniProtKB-EC"/>
</dbReference>
<evidence type="ECO:0000256" key="9">
    <source>
        <dbReference type="ARBA" id="ARBA00041018"/>
    </source>
</evidence>
<dbReference type="InterPro" id="IPR011009">
    <property type="entry name" value="Kinase-like_dom_sf"/>
</dbReference>
<dbReference type="Pfam" id="PF00069">
    <property type="entry name" value="Pkinase"/>
    <property type="match status" value="1"/>
</dbReference>
<dbReference type="InterPro" id="IPR008271">
    <property type="entry name" value="Ser/Thr_kinase_AS"/>
</dbReference>
<dbReference type="Proteomes" id="UP000005222">
    <property type="component" value="Chromosome B"/>
</dbReference>
<evidence type="ECO:0000256" key="14">
    <source>
        <dbReference type="PROSITE-ProRule" id="PRU10141"/>
    </source>
</evidence>